<protein>
    <submittedName>
        <fullName evidence="2">Uncharacterized protein</fullName>
    </submittedName>
</protein>
<feature type="compositionally biased region" description="Polar residues" evidence="1">
    <location>
        <begin position="26"/>
        <end position="54"/>
    </location>
</feature>
<name>A0AAD9KGJ5_9ANNE</name>
<evidence type="ECO:0000313" key="2">
    <source>
        <dbReference type="EMBL" id="KAK2170370.1"/>
    </source>
</evidence>
<evidence type="ECO:0000256" key="1">
    <source>
        <dbReference type="SAM" id="MobiDB-lite"/>
    </source>
</evidence>
<feature type="compositionally biased region" description="Pro residues" evidence="1">
    <location>
        <begin position="115"/>
        <end position="128"/>
    </location>
</feature>
<gene>
    <name evidence="2" type="ORF">LSH36_3g20003</name>
</gene>
<sequence length="198" mass="21068">MILVPIILRLIHQHSNQKSSQRRVHPTNNLRPQGQQILSRGGQQVGQFQHQTRLPGQRIAPPSNGQLSGQQISPPKNLPSAGQPMWGTSPSGQYPPPAGRQITPSAGQLPQPTGQLPPPTSQPPPYPGPQQVSQPQPPPYIPHPLSSAGPGQSPVSTAPPQRQTSSNTAVPLAIPPPAPEGLYRNSEYTEPPPAPKVT</sequence>
<dbReference type="EMBL" id="JAODUP010000003">
    <property type="protein sequence ID" value="KAK2170370.1"/>
    <property type="molecule type" value="Genomic_DNA"/>
</dbReference>
<dbReference type="Proteomes" id="UP001208570">
    <property type="component" value="Unassembled WGS sequence"/>
</dbReference>
<feature type="compositionally biased region" description="Polar residues" evidence="1">
    <location>
        <begin position="63"/>
        <end position="74"/>
    </location>
</feature>
<feature type="region of interest" description="Disordered" evidence="1">
    <location>
        <begin position="15"/>
        <end position="198"/>
    </location>
</feature>
<dbReference type="AlphaFoldDB" id="A0AAD9KGJ5"/>
<proteinExistence type="predicted"/>
<comment type="caution">
    <text evidence="2">The sequence shown here is derived from an EMBL/GenBank/DDBJ whole genome shotgun (WGS) entry which is preliminary data.</text>
</comment>
<feature type="compositionally biased region" description="Polar residues" evidence="1">
    <location>
        <begin position="149"/>
        <end position="169"/>
    </location>
</feature>
<organism evidence="2 3">
    <name type="scientific">Paralvinella palmiformis</name>
    <dbReference type="NCBI Taxonomy" id="53620"/>
    <lineage>
        <taxon>Eukaryota</taxon>
        <taxon>Metazoa</taxon>
        <taxon>Spiralia</taxon>
        <taxon>Lophotrochozoa</taxon>
        <taxon>Annelida</taxon>
        <taxon>Polychaeta</taxon>
        <taxon>Sedentaria</taxon>
        <taxon>Canalipalpata</taxon>
        <taxon>Terebellida</taxon>
        <taxon>Terebelliformia</taxon>
        <taxon>Alvinellidae</taxon>
        <taxon>Paralvinella</taxon>
    </lineage>
</organism>
<evidence type="ECO:0000313" key="3">
    <source>
        <dbReference type="Proteomes" id="UP001208570"/>
    </source>
</evidence>
<accession>A0AAD9KGJ5</accession>
<keyword evidence="3" id="KW-1185">Reference proteome</keyword>
<reference evidence="2" key="1">
    <citation type="journal article" date="2023" name="Mol. Biol. Evol.">
        <title>Third-Generation Sequencing Reveals the Adaptive Role of the Epigenome in Three Deep-Sea Polychaetes.</title>
        <authorList>
            <person name="Perez M."/>
            <person name="Aroh O."/>
            <person name="Sun Y."/>
            <person name="Lan Y."/>
            <person name="Juniper S.K."/>
            <person name="Young C.R."/>
            <person name="Angers B."/>
            <person name="Qian P.Y."/>
        </authorList>
    </citation>
    <scope>NUCLEOTIDE SEQUENCE</scope>
    <source>
        <strain evidence="2">P08H-3</strain>
    </source>
</reference>